<proteinExistence type="inferred from homology"/>
<dbReference type="Pfam" id="PF00551">
    <property type="entry name" value="Formyl_trans_N"/>
    <property type="match status" value="1"/>
</dbReference>
<dbReference type="EC" id="2.1.2.2" evidence="6"/>
<dbReference type="Gene3D" id="3.40.50.170">
    <property type="entry name" value="Formyl transferase, N-terminal domain"/>
    <property type="match status" value="1"/>
</dbReference>
<feature type="binding site" evidence="6">
    <location>
        <begin position="25"/>
        <end position="27"/>
    </location>
    <ligand>
        <name>N(1)-(5-phospho-beta-D-ribosyl)glycinamide</name>
        <dbReference type="ChEBI" id="CHEBI:143788"/>
    </ligand>
</feature>
<dbReference type="SUPFAM" id="SSF53328">
    <property type="entry name" value="Formyltransferase"/>
    <property type="match status" value="1"/>
</dbReference>
<evidence type="ECO:0000313" key="9">
    <source>
        <dbReference type="Proteomes" id="UP000295131"/>
    </source>
</evidence>
<evidence type="ECO:0000256" key="2">
    <source>
        <dbReference type="ARBA" id="ARBA00022679"/>
    </source>
</evidence>
<dbReference type="OrthoDB" id="9806170at2"/>
<sequence>MSESEAPAPSRKPRRKVAVLISGRGSNLGALIAAAMKPDYPAQIVAVISDKADAAGLERAKGFDIPARAVARKDYDSREAHEAAVLEAIEETGAEIVCLAGYMRILSEDFVRRWKGRMINIHPSLLPSFPGLDTHHRALAAGCRVHGASVHFVTEVMDDGPIIAQAAVPVLNKDTAEALAERVLKAEHKLYPAALALLARGDVRMSGDGMSSASGAGTFSTEDEMLIVTG</sequence>
<organism evidence="8 9">
    <name type="scientific">Pseudohoeflea suaedae</name>
    <dbReference type="NCBI Taxonomy" id="877384"/>
    <lineage>
        <taxon>Bacteria</taxon>
        <taxon>Pseudomonadati</taxon>
        <taxon>Pseudomonadota</taxon>
        <taxon>Alphaproteobacteria</taxon>
        <taxon>Hyphomicrobiales</taxon>
        <taxon>Rhizobiaceae</taxon>
        <taxon>Pseudohoeflea</taxon>
    </lineage>
</organism>
<dbReference type="InterPro" id="IPR036477">
    <property type="entry name" value="Formyl_transf_N_sf"/>
</dbReference>
<comment type="caution">
    <text evidence="8">The sequence shown here is derived from an EMBL/GenBank/DDBJ whole genome shotgun (WGS) entry which is preliminary data.</text>
</comment>
<feature type="domain" description="Formyl transferase N-terminal" evidence="7">
    <location>
        <begin position="16"/>
        <end position="195"/>
    </location>
</feature>
<feature type="binding site" evidence="6">
    <location>
        <begin position="103"/>
        <end position="106"/>
    </location>
    <ligand>
        <name>(6R)-10-formyltetrahydrofolate</name>
        <dbReference type="ChEBI" id="CHEBI:195366"/>
    </ligand>
</feature>
<evidence type="ECO:0000256" key="4">
    <source>
        <dbReference type="ARBA" id="ARBA00038440"/>
    </source>
</evidence>
<dbReference type="InterPro" id="IPR001555">
    <property type="entry name" value="GART_AS"/>
</dbReference>
<name>A0A4R5PPX6_9HYPH</name>
<feature type="site" description="Raises pKa of active site His" evidence="6">
    <location>
        <position position="158"/>
    </location>
</feature>
<dbReference type="GO" id="GO:0006189">
    <property type="term" value="P:'de novo' IMP biosynthetic process"/>
    <property type="evidence" value="ECO:0007669"/>
    <property type="project" value="UniProtKB-UniRule"/>
</dbReference>
<dbReference type="InterPro" id="IPR004607">
    <property type="entry name" value="GART"/>
</dbReference>
<dbReference type="PROSITE" id="PS00373">
    <property type="entry name" value="GART"/>
    <property type="match status" value="1"/>
</dbReference>
<comment type="pathway">
    <text evidence="1 6">Purine metabolism; IMP biosynthesis via de novo pathway; N(2)-formyl-N(1)-(5-phospho-D-ribosyl)glycinamide from N(1)-(5-phospho-D-ribosyl)glycinamide (10-formyl THF route): step 1/1.</text>
</comment>
<keyword evidence="2 6" id="KW-0808">Transferase</keyword>
<dbReference type="NCBIfam" id="TIGR00639">
    <property type="entry name" value="PurN"/>
    <property type="match status" value="1"/>
</dbReference>
<comment type="catalytic activity">
    <reaction evidence="5 6">
        <text>N(1)-(5-phospho-beta-D-ribosyl)glycinamide + (6R)-10-formyltetrahydrofolate = N(2)-formyl-N(1)-(5-phospho-beta-D-ribosyl)glycinamide + (6S)-5,6,7,8-tetrahydrofolate + H(+)</text>
        <dbReference type="Rhea" id="RHEA:15053"/>
        <dbReference type="ChEBI" id="CHEBI:15378"/>
        <dbReference type="ChEBI" id="CHEBI:57453"/>
        <dbReference type="ChEBI" id="CHEBI:143788"/>
        <dbReference type="ChEBI" id="CHEBI:147286"/>
        <dbReference type="ChEBI" id="CHEBI:195366"/>
        <dbReference type="EC" id="2.1.2.2"/>
    </reaction>
</comment>
<evidence type="ECO:0000259" key="7">
    <source>
        <dbReference type="Pfam" id="PF00551"/>
    </source>
</evidence>
<accession>A0A4R5PPX6</accession>
<dbReference type="UniPathway" id="UPA00074">
    <property type="reaction ID" value="UER00126"/>
</dbReference>
<dbReference type="InterPro" id="IPR002376">
    <property type="entry name" value="Formyl_transf_N"/>
</dbReference>
<dbReference type="PANTHER" id="PTHR43369:SF2">
    <property type="entry name" value="PHOSPHORIBOSYLGLYCINAMIDE FORMYLTRANSFERASE"/>
    <property type="match status" value="1"/>
</dbReference>
<dbReference type="GO" id="GO:0004644">
    <property type="term" value="F:phosphoribosylglycinamide formyltransferase activity"/>
    <property type="evidence" value="ECO:0007669"/>
    <property type="project" value="UniProtKB-UniRule"/>
</dbReference>
<keyword evidence="9" id="KW-1185">Reference proteome</keyword>
<dbReference type="Proteomes" id="UP000295131">
    <property type="component" value="Unassembled WGS sequence"/>
</dbReference>
<gene>
    <name evidence="6" type="primary">purN</name>
    <name evidence="8" type="ORF">E2A64_07470</name>
</gene>
<dbReference type="CDD" id="cd08645">
    <property type="entry name" value="FMT_core_GART"/>
    <property type="match status" value="1"/>
</dbReference>
<protein>
    <recommendedName>
        <fullName evidence="6">Phosphoribosylglycinamide formyltransferase</fullName>
        <ecNumber evidence="6">2.1.2.2</ecNumber>
    </recommendedName>
    <alternativeName>
        <fullName evidence="6">5'-phosphoribosylglycinamide transformylase</fullName>
    </alternativeName>
    <alternativeName>
        <fullName evidence="6">GAR transformylase</fullName>
        <shortName evidence="6">GART</shortName>
    </alternativeName>
</protein>
<evidence type="ECO:0000256" key="6">
    <source>
        <dbReference type="HAMAP-Rule" id="MF_01930"/>
    </source>
</evidence>
<keyword evidence="3 6" id="KW-0658">Purine biosynthesis</keyword>
<reference evidence="8 9" key="1">
    <citation type="journal article" date="2013" name="Int. J. Syst. Evol. Microbiol.">
        <title>Hoeflea suaedae sp. nov., an endophytic bacterium isolated from the root of the halophyte Suaeda maritima.</title>
        <authorList>
            <person name="Chung E.J."/>
            <person name="Park J.A."/>
            <person name="Pramanik P."/>
            <person name="Bibi F."/>
            <person name="Jeon C.O."/>
            <person name="Chung Y.R."/>
        </authorList>
    </citation>
    <scope>NUCLEOTIDE SEQUENCE [LARGE SCALE GENOMIC DNA]</scope>
    <source>
        <strain evidence="8 9">YC6898</strain>
    </source>
</reference>
<dbReference type="PANTHER" id="PTHR43369">
    <property type="entry name" value="PHOSPHORIBOSYLGLYCINAMIDE FORMYLTRANSFERASE"/>
    <property type="match status" value="1"/>
</dbReference>
<dbReference type="AlphaFoldDB" id="A0A4R5PPX6"/>
<dbReference type="GO" id="GO:0005829">
    <property type="term" value="C:cytosol"/>
    <property type="evidence" value="ECO:0007669"/>
    <property type="project" value="TreeGrafter"/>
</dbReference>
<dbReference type="HAMAP" id="MF_01930">
    <property type="entry name" value="PurN"/>
    <property type="match status" value="1"/>
</dbReference>
<dbReference type="EMBL" id="SMSI01000001">
    <property type="protein sequence ID" value="TDH38923.1"/>
    <property type="molecule type" value="Genomic_DNA"/>
</dbReference>
<feature type="binding site" evidence="6">
    <location>
        <position position="78"/>
    </location>
    <ligand>
        <name>(6R)-10-formyltetrahydrofolate</name>
        <dbReference type="ChEBI" id="CHEBI:195366"/>
    </ligand>
</feature>
<feature type="binding site" evidence="6">
    <location>
        <position position="120"/>
    </location>
    <ligand>
        <name>(6R)-10-formyltetrahydrofolate</name>
        <dbReference type="ChEBI" id="CHEBI:195366"/>
    </ligand>
</feature>
<evidence type="ECO:0000256" key="3">
    <source>
        <dbReference type="ARBA" id="ARBA00022755"/>
    </source>
</evidence>
<dbReference type="RefSeq" id="WP_133283757.1">
    <property type="nucleotide sequence ID" value="NZ_SMSI01000001.1"/>
</dbReference>
<evidence type="ECO:0000256" key="5">
    <source>
        <dbReference type="ARBA" id="ARBA00047664"/>
    </source>
</evidence>
<feature type="active site" description="Proton donor" evidence="6">
    <location>
        <position position="122"/>
    </location>
</feature>
<evidence type="ECO:0000256" key="1">
    <source>
        <dbReference type="ARBA" id="ARBA00005054"/>
    </source>
</evidence>
<evidence type="ECO:0000313" key="8">
    <source>
        <dbReference type="EMBL" id="TDH38923.1"/>
    </source>
</evidence>
<comment type="similarity">
    <text evidence="4 6">Belongs to the GART family.</text>
</comment>
<comment type="function">
    <text evidence="6">Catalyzes the transfer of a formyl group from 10-formyltetrahydrofolate to 5-phospho-ribosyl-glycinamide (GAR), producing 5-phospho-ribosyl-N-formylglycinamide (FGAR) and tetrahydrofolate.</text>
</comment>